<dbReference type="Gene3D" id="2.30.30.90">
    <property type="match status" value="1"/>
</dbReference>
<accession>D3SNX6</accession>
<dbReference type="Proteomes" id="UP000002043">
    <property type="component" value="Chromosome"/>
</dbReference>
<dbReference type="InterPro" id="IPR007167">
    <property type="entry name" value="Fe-transptr_FeoA-like"/>
</dbReference>
<dbReference type="AlphaFoldDB" id="D3SNX6"/>
<evidence type="ECO:0000313" key="3">
    <source>
        <dbReference type="EMBL" id="ADC88863.1"/>
    </source>
</evidence>
<evidence type="ECO:0000259" key="2">
    <source>
        <dbReference type="SMART" id="SM00899"/>
    </source>
</evidence>
<dbReference type="HOGENOM" id="CLU_150646_6_2_0"/>
<evidence type="ECO:0000313" key="4">
    <source>
        <dbReference type="Proteomes" id="UP000002043"/>
    </source>
</evidence>
<dbReference type="KEGG" id="tal:Thal_0228"/>
<dbReference type="SUPFAM" id="SSF50037">
    <property type="entry name" value="C-terminal domain of transcriptional repressors"/>
    <property type="match status" value="1"/>
</dbReference>
<dbReference type="GO" id="GO:0046914">
    <property type="term" value="F:transition metal ion binding"/>
    <property type="evidence" value="ECO:0007669"/>
    <property type="project" value="InterPro"/>
</dbReference>
<dbReference type="SMART" id="SM00899">
    <property type="entry name" value="FeoA"/>
    <property type="match status" value="1"/>
</dbReference>
<evidence type="ECO:0000256" key="1">
    <source>
        <dbReference type="ARBA" id="ARBA00023004"/>
    </source>
</evidence>
<dbReference type="eggNOG" id="COG1918">
    <property type="taxonomic scope" value="Bacteria"/>
</dbReference>
<name>D3SNX6_THEAH</name>
<protein>
    <submittedName>
        <fullName evidence="3">FeoA family protein</fullName>
    </submittedName>
</protein>
<dbReference type="STRING" id="638303.Thal_0228"/>
<sequence>MRLEDIPVGAIVRVEGFDGEDAVIRKLEAMGLRKGKEVRILQRVGRVILLRLGNSRLVLSRDVASKVRVA</sequence>
<dbReference type="InterPro" id="IPR038157">
    <property type="entry name" value="FeoA_core_dom"/>
</dbReference>
<proteinExistence type="predicted"/>
<organism evidence="3 4">
    <name type="scientific">Thermocrinis albus (strain DSM 14484 / JCM 11386 / HI 11/12)</name>
    <dbReference type="NCBI Taxonomy" id="638303"/>
    <lineage>
        <taxon>Bacteria</taxon>
        <taxon>Pseudomonadati</taxon>
        <taxon>Aquificota</taxon>
        <taxon>Aquificia</taxon>
        <taxon>Aquificales</taxon>
        <taxon>Aquificaceae</taxon>
        <taxon>Thermocrinis</taxon>
    </lineage>
</organism>
<dbReference type="OrthoDB" id="9811076at2"/>
<dbReference type="EMBL" id="CP001931">
    <property type="protein sequence ID" value="ADC88863.1"/>
    <property type="molecule type" value="Genomic_DNA"/>
</dbReference>
<keyword evidence="1" id="KW-0408">Iron</keyword>
<feature type="domain" description="Ferrous iron transporter FeoA-like" evidence="2">
    <location>
        <begin position="1"/>
        <end position="70"/>
    </location>
</feature>
<dbReference type="Pfam" id="PF04023">
    <property type="entry name" value="FeoA"/>
    <property type="match status" value="1"/>
</dbReference>
<gene>
    <name evidence="3" type="ordered locus">Thal_0228</name>
</gene>
<reference evidence="4" key="1">
    <citation type="journal article" date="2010" name="Stand. Genomic Sci.">
        <title>Complete genome sequence of Thermocrinis albus type strain (HI 11/12T).</title>
        <authorList>
            <person name="Wirth R."/>
            <person name="Sikorski J."/>
            <person name="Brambilla E."/>
            <person name="Misra M."/>
            <person name="Lapidus A."/>
            <person name="Copeland A."/>
            <person name="Nolan M."/>
            <person name="Lucas S."/>
            <person name="Chen F."/>
            <person name="Tice H."/>
            <person name="Cheng J.F."/>
            <person name="Han C."/>
            <person name="Detter J.C."/>
            <person name="Tapia R."/>
            <person name="Bruce D."/>
            <person name="Goodwin L."/>
            <person name="Pitluck S."/>
            <person name="Pati A."/>
            <person name="Anderson I."/>
            <person name="Ivanova N."/>
            <person name="Mavromatis K."/>
            <person name="Mikhailova N."/>
            <person name="Chen A."/>
            <person name="Palaniappan K."/>
            <person name="Bilek Y."/>
            <person name="Hader T."/>
            <person name="Land M."/>
            <person name="Hauser L."/>
            <person name="Chang Y.J."/>
            <person name="Jeffries C.D."/>
            <person name="Tindall B.J."/>
            <person name="Rohde M."/>
            <person name="Goker M."/>
            <person name="Bristow J."/>
            <person name="Eisen J.A."/>
            <person name="Markowitz V."/>
            <person name="Hugenholtz P."/>
            <person name="Kyrpides N.C."/>
            <person name="Klenk H.P."/>
        </authorList>
    </citation>
    <scope>NUCLEOTIDE SEQUENCE [LARGE SCALE GENOMIC DNA]</scope>
    <source>
        <strain evidence="4">DSM 14484 / JCM 11386 / HI 11/12</strain>
    </source>
</reference>
<dbReference type="InterPro" id="IPR008988">
    <property type="entry name" value="Transcriptional_repressor_C"/>
</dbReference>
<dbReference type="RefSeq" id="WP_012991270.1">
    <property type="nucleotide sequence ID" value="NC_013894.1"/>
</dbReference>
<keyword evidence="4" id="KW-1185">Reference proteome</keyword>